<accession>A0A0L0GDE3</accession>
<dbReference type="AlphaFoldDB" id="A0A0L0GDE3"/>
<protein>
    <submittedName>
        <fullName evidence="1">Uncharacterized protein</fullName>
    </submittedName>
</protein>
<reference evidence="1 2" key="1">
    <citation type="submission" date="2011-02" db="EMBL/GenBank/DDBJ databases">
        <title>The Genome Sequence of Sphaeroforma arctica JP610.</title>
        <authorList>
            <consortium name="The Broad Institute Genome Sequencing Platform"/>
            <person name="Russ C."/>
            <person name="Cuomo C."/>
            <person name="Young S.K."/>
            <person name="Zeng Q."/>
            <person name="Gargeya S."/>
            <person name="Alvarado L."/>
            <person name="Berlin A."/>
            <person name="Chapman S.B."/>
            <person name="Chen Z."/>
            <person name="Freedman E."/>
            <person name="Gellesch M."/>
            <person name="Goldberg J."/>
            <person name="Griggs A."/>
            <person name="Gujja S."/>
            <person name="Heilman E."/>
            <person name="Heiman D."/>
            <person name="Howarth C."/>
            <person name="Mehta T."/>
            <person name="Neiman D."/>
            <person name="Pearson M."/>
            <person name="Roberts A."/>
            <person name="Saif S."/>
            <person name="Shea T."/>
            <person name="Shenoy N."/>
            <person name="Sisk P."/>
            <person name="Stolte C."/>
            <person name="Sykes S."/>
            <person name="White J."/>
            <person name="Yandava C."/>
            <person name="Burger G."/>
            <person name="Gray M.W."/>
            <person name="Holland P.W.H."/>
            <person name="King N."/>
            <person name="Lang F.B.F."/>
            <person name="Roger A.J."/>
            <person name="Ruiz-Trillo I."/>
            <person name="Haas B."/>
            <person name="Nusbaum C."/>
            <person name="Birren B."/>
        </authorList>
    </citation>
    <scope>NUCLEOTIDE SEQUENCE [LARGE SCALE GENOMIC DNA]</scope>
    <source>
        <strain evidence="1 2">JP610</strain>
    </source>
</reference>
<dbReference type="Proteomes" id="UP000054560">
    <property type="component" value="Unassembled WGS sequence"/>
</dbReference>
<gene>
    <name evidence="1" type="ORF">SARC_00931</name>
</gene>
<organism evidence="1 2">
    <name type="scientific">Sphaeroforma arctica JP610</name>
    <dbReference type="NCBI Taxonomy" id="667725"/>
    <lineage>
        <taxon>Eukaryota</taxon>
        <taxon>Ichthyosporea</taxon>
        <taxon>Ichthyophonida</taxon>
        <taxon>Sphaeroforma</taxon>
    </lineage>
</organism>
<dbReference type="EMBL" id="KQ241629">
    <property type="protein sequence ID" value="KNC86929.1"/>
    <property type="molecule type" value="Genomic_DNA"/>
</dbReference>
<name>A0A0L0GDE3_9EUKA</name>
<sequence length="122" mass="14009">METNQEAFGITDVSGWHEDDDDKEGYVYRNLEFACEMGKVSVSHGETLVQKWSNGMQQMNPRLLHSMPIPEIPADDDDALMKHEARFRTHHPSATDYNVLLNHELRSFLMAPKKMNINCGDM</sequence>
<dbReference type="GeneID" id="25901435"/>
<keyword evidence="2" id="KW-1185">Reference proteome</keyword>
<evidence type="ECO:0000313" key="1">
    <source>
        <dbReference type="EMBL" id="KNC86929.1"/>
    </source>
</evidence>
<dbReference type="RefSeq" id="XP_014160831.1">
    <property type="nucleotide sequence ID" value="XM_014305356.1"/>
</dbReference>
<proteinExistence type="predicted"/>
<evidence type="ECO:0000313" key="2">
    <source>
        <dbReference type="Proteomes" id="UP000054560"/>
    </source>
</evidence>